<proteinExistence type="inferred from homology"/>
<keyword evidence="10" id="KW-1185">Reference proteome</keyword>
<reference evidence="10" key="1">
    <citation type="journal article" date="2013" name="Science">
        <title>The Amborella genome and the evolution of flowering plants.</title>
        <authorList>
            <consortium name="Amborella Genome Project"/>
        </authorList>
    </citation>
    <scope>NUCLEOTIDE SEQUENCE [LARGE SCALE GENOMIC DNA]</scope>
</reference>
<sequence length="170" mass="19352">MLLGGEKYSKTHYEILSLKEDATHEEIRSSYRSSILIFHPDKSNNNCEGEEKSREDFLKIRKAWEILGDPRSRANYDRELRASRQLLAVADDVELEEMGIEQDSEGEAFELYHPCRCGDYYWVSSSELGEMGVSLNGKRIGKHGLGAVERELLLPCGSCSLKIRLKIPVN</sequence>
<protein>
    <recommendedName>
        <fullName evidence="11">J domain-containing protein</fullName>
    </recommendedName>
</protein>
<dbReference type="Pfam" id="PF05207">
    <property type="entry name" value="Zn_ribbon_CSL"/>
    <property type="match status" value="1"/>
</dbReference>
<evidence type="ECO:0000256" key="2">
    <source>
        <dbReference type="ARBA" id="ARBA00004496"/>
    </source>
</evidence>
<dbReference type="OMA" id="LEDMTWE"/>
<comment type="subcellular location">
    <subcellularLocation>
        <location evidence="2">Cytoplasm</location>
    </subcellularLocation>
    <subcellularLocation>
        <location evidence="1">Nucleus</location>
    </subcellularLocation>
</comment>
<dbReference type="PANTHER" id="PTHR21454:SF47">
    <property type="entry name" value="DNAJ HEAT SHOCK N-TERMINAL DOMAIN-CONTAINING PROTEIN"/>
    <property type="match status" value="1"/>
</dbReference>
<evidence type="ECO:0000256" key="3">
    <source>
        <dbReference type="ARBA" id="ARBA00006169"/>
    </source>
</evidence>
<dbReference type="InterPro" id="IPR036671">
    <property type="entry name" value="DPH_MB_sf"/>
</dbReference>
<evidence type="ECO:0000256" key="5">
    <source>
        <dbReference type="ARBA" id="ARBA00023004"/>
    </source>
</evidence>
<evidence type="ECO:0000259" key="7">
    <source>
        <dbReference type="PROSITE" id="PS50076"/>
    </source>
</evidence>
<dbReference type="GO" id="GO:0005634">
    <property type="term" value="C:nucleus"/>
    <property type="evidence" value="ECO:0007669"/>
    <property type="project" value="UniProtKB-SubCell"/>
</dbReference>
<dbReference type="Proteomes" id="UP000017836">
    <property type="component" value="Unassembled WGS sequence"/>
</dbReference>
<evidence type="ECO:0000256" key="1">
    <source>
        <dbReference type="ARBA" id="ARBA00004123"/>
    </source>
</evidence>
<dbReference type="STRING" id="13333.W1PW88"/>
<dbReference type="eggNOG" id="KOG0714">
    <property type="taxonomic scope" value="Eukaryota"/>
</dbReference>
<evidence type="ECO:0008006" key="11">
    <source>
        <dbReference type="Google" id="ProtNLM"/>
    </source>
</evidence>
<evidence type="ECO:0000256" key="4">
    <source>
        <dbReference type="ARBA" id="ARBA00022723"/>
    </source>
</evidence>
<name>W1PW88_AMBTC</name>
<dbReference type="AlphaFoldDB" id="W1PW88"/>
<dbReference type="PANTHER" id="PTHR21454">
    <property type="entry name" value="DPH3 HOMOLOG-RELATED"/>
    <property type="match status" value="1"/>
</dbReference>
<dbReference type="GO" id="GO:0005737">
    <property type="term" value="C:cytoplasm"/>
    <property type="evidence" value="ECO:0007669"/>
    <property type="project" value="UniProtKB-SubCell"/>
</dbReference>
<dbReference type="Gene3D" id="3.10.660.10">
    <property type="entry name" value="DPH Zinc finger"/>
    <property type="match status" value="1"/>
</dbReference>
<dbReference type="PROSITE" id="PS50076">
    <property type="entry name" value="DNAJ_2"/>
    <property type="match status" value="1"/>
</dbReference>
<keyword evidence="6" id="KW-0539">Nucleus</keyword>
<dbReference type="SUPFAM" id="SSF144217">
    <property type="entry name" value="CSL zinc finger"/>
    <property type="match status" value="1"/>
</dbReference>
<evidence type="ECO:0000256" key="6">
    <source>
        <dbReference type="ARBA" id="ARBA00023242"/>
    </source>
</evidence>
<organism evidence="9 10">
    <name type="scientific">Amborella trichopoda</name>
    <dbReference type="NCBI Taxonomy" id="13333"/>
    <lineage>
        <taxon>Eukaryota</taxon>
        <taxon>Viridiplantae</taxon>
        <taxon>Streptophyta</taxon>
        <taxon>Embryophyta</taxon>
        <taxon>Tracheophyta</taxon>
        <taxon>Spermatophyta</taxon>
        <taxon>Magnoliopsida</taxon>
        <taxon>Amborellales</taxon>
        <taxon>Amborellaceae</taxon>
        <taxon>Amborella</taxon>
    </lineage>
</organism>
<gene>
    <name evidence="9" type="ORF">AMTR_s00022p00175580</name>
</gene>
<dbReference type="InterPro" id="IPR044248">
    <property type="entry name" value="DPH3/4-like"/>
</dbReference>
<dbReference type="CDD" id="cd06257">
    <property type="entry name" value="DnaJ"/>
    <property type="match status" value="1"/>
</dbReference>
<keyword evidence="4" id="KW-0479">Metal-binding</keyword>
<dbReference type="HOGENOM" id="CLU_017633_7_2_1"/>
<dbReference type="InterPro" id="IPR007872">
    <property type="entry name" value="DPH_MB_dom"/>
</dbReference>
<dbReference type="Gene3D" id="1.10.287.110">
    <property type="entry name" value="DnaJ domain"/>
    <property type="match status" value="1"/>
</dbReference>
<dbReference type="EMBL" id="KI392687">
    <property type="protein sequence ID" value="ERN11585.1"/>
    <property type="molecule type" value="Genomic_DNA"/>
</dbReference>
<accession>W1PW88</accession>
<evidence type="ECO:0000313" key="10">
    <source>
        <dbReference type="Proteomes" id="UP000017836"/>
    </source>
</evidence>
<feature type="domain" description="DPH-type MB" evidence="8">
    <location>
        <begin position="89"/>
        <end position="168"/>
    </location>
</feature>
<evidence type="ECO:0000313" key="9">
    <source>
        <dbReference type="EMBL" id="ERN11585.1"/>
    </source>
</evidence>
<dbReference type="PRINTS" id="PR00625">
    <property type="entry name" value="JDOMAIN"/>
</dbReference>
<dbReference type="InterPro" id="IPR036869">
    <property type="entry name" value="J_dom_sf"/>
</dbReference>
<dbReference type="PROSITE" id="PS51074">
    <property type="entry name" value="DPH_MB"/>
    <property type="match status" value="1"/>
</dbReference>
<dbReference type="SUPFAM" id="SSF46565">
    <property type="entry name" value="Chaperone J-domain"/>
    <property type="match status" value="1"/>
</dbReference>
<dbReference type="Pfam" id="PF00226">
    <property type="entry name" value="DnaJ"/>
    <property type="match status" value="1"/>
</dbReference>
<dbReference type="GO" id="GO:0017183">
    <property type="term" value="P:protein histidyl modification to diphthamide"/>
    <property type="evidence" value="ECO:0007669"/>
    <property type="project" value="InterPro"/>
</dbReference>
<dbReference type="GO" id="GO:0008199">
    <property type="term" value="F:ferric iron binding"/>
    <property type="evidence" value="ECO:0007669"/>
    <property type="project" value="EnsemblPlants"/>
</dbReference>
<keyword evidence="5" id="KW-0408">Iron</keyword>
<dbReference type="SMART" id="SM00271">
    <property type="entry name" value="DnaJ"/>
    <property type="match status" value="1"/>
</dbReference>
<dbReference type="Gramene" id="ERN11585">
    <property type="protein sequence ID" value="ERN11585"/>
    <property type="gene ID" value="AMTR_s00022p00175580"/>
</dbReference>
<dbReference type="OrthoDB" id="66964at2759"/>
<feature type="domain" description="J" evidence="7">
    <location>
        <begin position="11"/>
        <end position="80"/>
    </location>
</feature>
<dbReference type="InterPro" id="IPR001623">
    <property type="entry name" value="DnaJ_domain"/>
</dbReference>
<evidence type="ECO:0000259" key="8">
    <source>
        <dbReference type="PROSITE" id="PS51074"/>
    </source>
</evidence>
<comment type="similarity">
    <text evidence="3">Belongs to the DPH4 family.</text>
</comment>